<sequence>MIQARRDTDDIVRAARAGDREALDELARRYLPIVYHLVRPVVDAGQVDDVVQDIMVRALRQLGDLKSPAKFRSWLTVIAVHEIGTHAARERRTSGRAASLGLAVDRPDAAADVEGPAVLRVELDEQRRQVRHAAQWMGPAERTVFALWWLELIGELTRAEVAVGLGVGVPHAGVRIQRMREQLETGRGIVAALEAVPGCDLLGEVVAGWDGIPGPYWRKRIGRHVRSCPVCTRTARPLVPADRLLPALLLLPVPVALASATLAKTAGVTPAVTTGVAQWAGGVVQAAVAHPLAAAIGAGVLAVGVTVPATGWATAPALPHRTGSGSSQPGAASPLRTGPVSLESVAAPGRYVTVFGEDGALEPVGPASAAADRERATLRAVPGLADPSCISLIAPDNRYLRHSSFRLQLGADEGTVLFRGDATFCGRTGSVTGSVSLESFNYRGFYLRRVGDQLWIDQSDGSDPFRTDSSFFARPPLA</sequence>
<keyword evidence="4" id="KW-0804">Transcription</keyword>
<dbReference type="PANTHER" id="PTHR43133:SF8">
    <property type="entry name" value="RNA POLYMERASE SIGMA FACTOR HI_1459-RELATED"/>
    <property type="match status" value="1"/>
</dbReference>
<organism evidence="8 9">
    <name type="scientific">Paractinoplanes ovalisporus</name>
    <dbReference type="NCBI Taxonomy" id="2810368"/>
    <lineage>
        <taxon>Bacteria</taxon>
        <taxon>Bacillati</taxon>
        <taxon>Actinomycetota</taxon>
        <taxon>Actinomycetes</taxon>
        <taxon>Micromonosporales</taxon>
        <taxon>Micromonosporaceae</taxon>
        <taxon>Paractinoplanes</taxon>
    </lineage>
</organism>
<evidence type="ECO:0000259" key="7">
    <source>
        <dbReference type="Pfam" id="PF05270"/>
    </source>
</evidence>
<proteinExistence type="predicted"/>
<evidence type="ECO:0000256" key="1">
    <source>
        <dbReference type="ARBA" id="ARBA00023015"/>
    </source>
</evidence>
<reference evidence="8 9" key="1">
    <citation type="submission" date="2021-01" db="EMBL/GenBank/DDBJ databases">
        <title>Actinoplanes sp. nov. LDG1-06 isolated from lichen.</title>
        <authorList>
            <person name="Saeng-In P."/>
            <person name="Phongsopitanun W."/>
            <person name="Kanchanasin P."/>
            <person name="Yuki M."/>
            <person name="Kudo T."/>
            <person name="Ohkuma M."/>
            <person name="Tanasupawat S."/>
        </authorList>
    </citation>
    <scope>NUCLEOTIDE SEQUENCE [LARGE SCALE GENOMIC DNA]</scope>
    <source>
        <strain evidence="8 9">LDG1-06</strain>
    </source>
</reference>
<dbReference type="PANTHER" id="PTHR43133">
    <property type="entry name" value="RNA POLYMERASE ECF-TYPE SIGMA FACTO"/>
    <property type="match status" value="1"/>
</dbReference>
<dbReference type="Gene3D" id="1.10.1740.10">
    <property type="match status" value="1"/>
</dbReference>
<dbReference type="InterPro" id="IPR014284">
    <property type="entry name" value="RNA_pol_sigma-70_dom"/>
</dbReference>
<dbReference type="SUPFAM" id="SSF88946">
    <property type="entry name" value="Sigma2 domain of RNA polymerase sigma factors"/>
    <property type="match status" value="1"/>
</dbReference>
<dbReference type="InterPro" id="IPR013325">
    <property type="entry name" value="RNA_pol_sigma_r2"/>
</dbReference>
<evidence type="ECO:0000259" key="6">
    <source>
        <dbReference type="Pfam" id="PF04542"/>
    </source>
</evidence>
<evidence type="ECO:0000256" key="3">
    <source>
        <dbReference type="ARBA" id="ARBA00023125"/>
    </source>
</evidence>
<keyword evidence="1" id="KW-0805">Transcription regulation</keyword>
<feature type="compositionally biased region" description="Low complexity" evidence="5">
    <location>
        <begin position="323"/>
        <end position="334"/>
    </location>
</feature>
<name>A0ABS2AHT0_9ACTN</name>
<gene>
    <name evidence="8" type="ORF">JIG36_27850</name>
</gene>
<evidence type="ECO:0000256" key="2">
    <source>
        <dbReference type="ARBA" id="ARBA00023082"/>
    </source>
</evidence>
<dbReference type="InterPro" id="IPR036195">
    <property type="entry name" value="AbfB_ABD_sf"/>
</dbReference>
<keyword evidence="9" id="KW-1185">Reference proteome</keyword>
<dbReference type="SUPFAM" id="SSF110221">
    <property type="entry name" value="AbfB domain"/>
    <property type="match status" value="1"/>
</dbReference>
<keyword evidence="2" id="KW-0731">Sigma factor</keyword>
<dbReference type="InterPro" id="IPR039425">
    <property type="entry name" value="RNA_pol_sigma-70-like"/>
</dbReference>
<protein>
    <submittedName>
        <fullName evidence="8">Sigma-70 family RNA polymerase sigma factor</fullName>
    </submittedName>
</protein>
<feature type="domain" description="RNA polymerase sigma-70 region 2" evidence="6">
    <location>
        <begin position="26"/>
        <end position="93"/>
    </location>
</feature>
<feature type="region of interest" description="Disordered" evidence="5">
    <location>
        <begin position="318"/>
        <end position="337"/>
    </location>
</feature>
<evidence type="ECO:0000313" key="8">
    <source>
        <dbReference type="EMBL" id="MBM2619372.1"/>
    </source>
</evidence>
<dbReference type="Proteomes" id="UP000632138">
    <property type="component" value="Unassembled WGS sequence"/>
</dbReference>
<comment type="caution">
    <text evidence="8">The sequence shown here is derived from an EMBL/GenBank/DDBJ whole genome shotgun (WGS) entry which is preliminary data.</text>
</comment>
<dbReference type="CDD" id="cd23399">
    <property type="entry name" value="beta-trefoil_ABD_ABFB"/>
    <property type="match status" value="1"/>
</dbReference>
<dbReference type="InterPro" id="IPR007934">
    <property type="entry name" value="AbfB_ABD"/>
</dbReference>
<dbReference type="NCBIfam" id="TIGR02937">
    <property type="entry name" value="sigma70-ECF"/>
    <property type="match status" value="1"/>
</dbReference>
<accession>A0ABS2AHT0</accession>
<feature type="domain" description="Alpha-L-arabinofuranosidase B arabinose-binding" evidence="7">
    <location>
        <begin position="341"/>
        <end position="472"/>
    </location>
</feature>
<dbReference type="Pfam" id="PF05270">
    <property type="entry name" value="AbfB"/>
    <property type="match status" value="1"/>
</dbReference>
<evidence type="ECO:0000256" key="4">
    <source>
        <dbReference type="ARBA" id="ARBA00023163"/>
    </source>
</evidence>
<keyword evidence="3" id="KW-0238">DNA-binding</keyword>
<evidence type="ECO:0000313" key="9">
    <source>
        <dbReference type="Proteomes" id="UP000632138"/>
    </source>
</evidence>
<dbReference type="RefSeq" id="WP_203379364.1">
    <property type="nucleotide sequence ID" value="NZ_JAENHP010000010.1"/>
</dbReference>
<dbReference type="InterPro" id="IPR007627">
    <property type="entry name" value="RNA_pol_sigma70_r2"/>
</dbReference>
<evidence type="ECO:0000256" key="5">
    <source>
        <dbReference type="SAM" id="MobiDB-lite"/>
    </source>
</evidence>
<dbReference type="Gene3D" id="2.80.10.50">
    <property type="match status" value="1"/>
</dbReference>
<dbReference type="EMBL" id="JAENHP010000010">
    <property type="protein sequence ID" value="MBM2619372.1"/>
    <property type="molecule type" value="Genomic_DNA"/>
</dbReference>
<dbReference type="Pfam" id="PF04542">
    <property type="entry name" value="Sigma70_r2"/>
    <property type="match status" value="1"/>
</dbReference>